<evidence type="ECO:0000313" key="3">
    <source>
        <dbReference type="Proteomes" id="UP000594454"/>
    </source>
</evidence>
<dbReference type="EMBL" id="LR899012">
    <property type="protein sequence ID" value="CAD7086564.1"/>
    <property type="molecule type" value="Genomic_DNA"/>
</dbReference>
<gene>
    <name evidence="2" type="ORF">HERILL_LOCUS9329</name>
</gene>
<reference evidence="2 3" key="1">
    <citation type="submission" date="2020-11" db="EMBL/GenBank/DDBJ databases">
        <authorList>
            <person name="Wallbank WR R."/>
            <person name="Pardo Diaz C."/>
            <person name="Kozak K."/>
            <person name="Martin S."/>
            <person name="Jiggins C."/>
            <person name="Moest M."/>
            <person name="Warren A I."/>
            <person name="Generalovic N T."/>
            <person name="Byers J.R.P. K."/>
            <person name="Montejo-Kovacevich G."/>
            <person name="Yen C E."/>
        </authorList>
    </citation>
    <scope>NUCLEOTIDE SEQUENCE [LARGE SCALE GENOMIC DNA]</scope>
</reference>
<dbReference type="OrthoDB" id="8017939at2759"/>
<protein>
    <submittedName>
        <fullName evidence="2">Uncharacterized protein</fullName>
    </submittedName>
</protein>
<organism evidence="2 3">
    <name type="scientific">Hermetia illucens</name>
    <name type="common">Black soldier fly</name>
    <dbReference type="NCBI Taxonomy" id="343691"/>
    <lineage>
        <taxon>Eukaryota</taxon>
        <taxon>Metazoa</taxon>
        <taxon>Ecdysozoa</taxon>
        <taxon>Arthropoda</taxon>
        <taxon>Hexapoda</taxon>
        <taxon>Insecta</taxon>
        <taxon>Pterygota</taxon>
        <taxon>Neoptera</taxon>
        <taxon>Endopterygota</taxon>
        <taxon>Diptera</taxon>
        <taxon>Brachycera</taxon>
        <taxon>Stratiomyomorpha</taxon>
        <taxon>Stratiomyidae</taxon>
        <taxon>Hermetiinae</taxon>
        <taxon>Hermetia</taxon>
    </lineage>
</organism>
<proteinExistence type="predicted"/>
<dbReference type="Proteomes" id="UP000594454">
    <property type="component" value="Chromosome 4"/>
</dbReference>
<evidence type="ECO:0000313" key="2">
    <source>
        <dbReference type="EMBL" id="CAD7086564.1"/>
    </source>
</evidence>
<evidence type="ECO:0000256" key="1">
    <source>
        <dbReference type="SAM" id="MobiDB-lite"/>
    </source>
</evidence>
<dbReference type="InParanoid" id="A0A7R8UT46"/>
<feature type="region of interest" description="Disordered" evidence="1">
    <location>
        <begin position="74"/>
        <end position="107"/>
    </location>
</feature>
<keyword evidence="3" id="KW-1185">Reference proteome</keyword>
<sequence>MVAIPHAHGHSSQSIRFTPSVVTYSYSHSGPASVTPVVGGVHPAIQYIPTTLPAQPTGAPVPTVQYTTQQQDIQYADPEQSSARPITPDGSKQFKFAPKHPERPEPQDEHLLPLLYSLRKGFHFVLRSWAALKA</sequence>
<dbReference type="AlphaFoldDB" id="A0A7R8UT46"/>
<name>A0A7R8UT46_HERIL</name>
<accession>A0A7R8UT46</accession>